<comment type="caution">
    <text evidence="2">The sequence shown here is derived from an EMBL/GenBank/DDBJ whole genome shotgun (WGS) entry which is preliminary data.</text>
</comment>
<name>A0A2T7PAQ9_POMCA</name>
<dbReference type="AlphaFoldDB" id="A0A2T7PAQ9"/>
<keyword evidence="3" id="KW-1185">Reference proteome</keyword>
<sequence>MREHFPITPSSRDRLGMEWLLHLQADAVSQCLVCSKGRAAHGYNNQTTPPPKPSPHPYTLPSSFYSLHTGRQLACHLTSLPTVHNNWTVAGELRNKQPEPEDEKRALMK</sequence>
<organism evidence="2 3">
    <name type="scientific">Pomacea canaliculata</name>
    <name type="common">Golden apple snail</name>
    <dbReference type="NCBI Taxonomy" id="400727"/>
    <lineage>
        <taxon>Eukaryota</taxon>
        <taxon>Metazoa</taxon>
        <taxon>Spiralia</taxon>
        <taxon>Lophotrochozoa</taxon>
        <taxon>Mollusca</taxon>
        <taxon>Gastropoda</taxon>
        <taxon>Caenogastropoda</taxon>
        <taxon>Architaenioglossa</taxon>
        <taxon>Ampullarioidea</taxon>
        <taxon>Ampullariidae</taxon>
        <taxon>Pomacea</taxon>
    </lineage>
</organism>
<reference evidence="2 3" key="1">
    <citation type="submission" date="2018-04" db="EMBL/GenBank/DDBJ databases">
        <title>The genome of golden apple snail Pomacea canaliculata provides insight into stress tolerance and invasive adaptation.</title>
        <authorList>
            <person name="Liu C."/>
            <person name="Liu B."/>
            <person name="Ren Y."/>
            <person name="Zhang Y."/>
            <person name="Wang H."/>
            <person name="Li S."/>
            <person name="Jiang F."/>
            <person name="Yin L."/>
            <person name="Zhang G."/>
            <person name="Qian W."/>
            <person name="Fan W."/>
        </authorList>
    </citation>
    <scope>NUCLEOTIDE SEQUENCE [LARGE SCALE GENOMIC DNA]</scope>
    <source>
        <strain evidence="2">SZHN2017</strain>
        <tissue evidence="2">Muscle</tissue>
    </source>
</reference>
<evidence type="ECO:0000256" key="1">
    <source>
        <dbReference type="SAM" id="MobiDB-lite"/>
    </source>
</evidence>
<evidence type="ECO:0000313" key="2">
    <source>
        <dbReference type="EMBL" id="PVD30496.1"/>
    </source>
</evidence>
<feature type="region of interest" description="Disordered" evidence="1">
    <location>
        <begin position="90"/>
        <end position="109"/>
    </location>
</feature>
<dbReference type="EMBL" id="PZQS01000005">
    <property type="protein sequence ID" value="PVD30496.1"/>
    <property type="molecule type" value="Genomic_DNA"/>
</dbReference>
<dbReference type="Proteomes" id="UP000245119">
    <property type="component" value="Linkage Group LG5"/>
</dbReference>
<gene>
    <name evidence="2" type="ORF">C0Q70_09763</name>
</gene>
<evidence type="ECO:0000313" key="3">
    <source>
        <dbReference type="Proteomes" id="UP000245119"/>
    </source>
</evidence>
<protein>
    <submittedName>
        <fullName evidence="2">Uncharacterized protein</fullName>
    </submittedName>
</protein>
<proteinExistence type="predicted"/>
<feature type="compositionally biased region" description="Basic and acidic residues" evidence="1">
    <location>
        <begin position="93"/>
        <end position="109"/>
    </location>
</feature>
<accession>A0A2T7PAQ9</accession>